<dbReference type="InterPro" id="IPR010982">
    <property type="entry name" value="Lambda_DNA-bd_dom_sf"/>
</dbReference>
<keyword evidence="3" id="KW-1185">Reference proteome</keyword>
<reference evidence="2" key="1">
    <citation type="submission" date="2024-05" db="EMBL/GenBank/DDBJ databases">
        <title>Whole genome shotgun sequence of Streptomyces hygroscopicus NBRC 113678.</title>
        <authorList>
            <person name="Komaki H."/>
            <person name="Tamura T."/>
        </authorList>
    </citation>
    <scope>NUCLEOTIDE SEQUENCE</scope>
    <source>
        <strain evidence="2">N11-34</strain>
    </source>
</reference>
<feature type="domain" description="HTH cro/C1-type" evidence="1">
    <location>
        <begin position="14"/>
        <end position="69"/>
    </location>
</feature>
<organism evidence="2 3">
    <name type="scientific">Streptomyces hygroscopicus</name>
    <dbReference type="NCBI Taxonomy" id="1912"/>
    <lineage>
        <taxon>Bacteria</taxon>
        <taxon>Bacillati</taxon>
        <taxon>Actinomycetota</taxon>
        <taxon>Actinomycetes</taxon>
        <taxon>Kitasatosporales</taxon>
        <taxon>Streptomycetaceae</taxon>
        <taxon>Streptomyces</taxon>
        <taxon>Streptomyces violaceusniger group</taxon>
    </lineage>
</organism>
<comment type="caution">
    <text evidence="2">The sequence shown here is derived from an EMBL/GenBank/DDBJ whole genome shotgun (WGS) entry which is preliminary data.</text>
</comment>
<dbReference type="RefSeq" id="WP_236259593.1">
    <property type="nucleotide sequence ID" value="NZ_BNEK01000005.1"/>
</dbReference>
<dbReference type="Pfam" id="PF13560">
    <property type="entry name" value="HTH_31"/>
    <property type="match status" value="1"/>
</dbReference>
<dbReference type="Pfam" id="PF10901">
    <property type="entry name" value="DUF2690"/>
    <property type="match status" value="1"/>
</dbReference>
<evidence type="ECO:0000313" key="2">
    <source>
        <dbReference type="EMBL" id="GHJ33731.1"/>
    </source>
</evidence>
<proteinExistence type="predicted"/>
<sequence>MTAPAPECVALAEGLREVRARTGLSLVALAERTAYSKSSWERYLNGKKPVPRQAVEALCATAGEPAGRLLALWELADAEWSGRARHSRPAVPPRPGPVSPPEATVGAVATAATAATAGAVATAANAATAATVATAGDVGGVTGAPGRARPWRLLTVGVGAAAVAAVAVAAAPSVLGPGAGHPTSLASPVLDPAPGCRGKTCEGKDPGPMSCALPGRVESLGPQRRTRTGAGVEIRYSDVCAAAWGRIWHAEVGDAIEVSAPGSRPRRVAVRNTADTGAYRFTMMVGGADRTGLRLCFIPADGTGRECFDY</sequence>
<name>A0ABQ3UDN9_STRHY</name>
<dbReference type="EMBL" id="BNEK01000005">
    <property type="protein sequence ID" value="GHJ33731.1"/>
    <property type="molecule type" value="Genomic_DNA"/>
</dbReference>
<gene>
    <name evidence="2" type="ORF">TPA0910_81640</name>
</gene>
<dbReference type="InterPro" id="IPR001387">
    <property type="entry name" value="Cro/C1-type_HTH"/>
</dbReference>
<accession>A0ABQ3UDN9</accession>
<dbReference type="InterPro" id="IPR021224">
    <property type="entry name" value="DUF2690"/>
</dbReference>
<dbReference type="Proteomes" id="UP001054854">
    <property type="component" value="Unassembled WGS sequence"/>
</dbReference>
<dbReference type="CDD" id="cd00093">
    <property type="entry name" value="HTH_XRE"/>
    <property type="match status" value="1"/>
</dbReference>
<protein>
    <recommendedName>
        <fullName evidence="1">HTH cro/C1-type domain-containing protein</fullName>
    </recommendedName>
</protein>
<evidence type="ECO:0000259" key="1">
    <source>
        <dbReference type="SMART" id="SM00530"/>
    </source>
</evidence>
<evidence type="ECO:0000313" key="3">
    <source>
        <dbReference type="Proteomes" id="UP001054854"/>
    </source>
</evidence>
<dbReference type="Gene3D" id="1.10.260.40">
    <property type="entry name" value="lambda repressor-like DNA-binding domains"/>
    <property type="match status" value="1"/>
</dbReference>
<dbReference type="SMART" id="SM00530">
    <property type="entry name" value="HTH_XRE"/>
    <property type="match status" value="1"/>
</dbReference>
<dbReference type="SUPFAM" id="SSF47413">
    <property type="entry name" value="lambda repressor-like DNA-binding domains"/>
    <property type="match status" value="1"/>
</dbReference>